<dbReference type="SUPFAM" id="SSF55073">
    <property type="entry name" value="Nucleotide cyclase"/>
    <property type="match status" value="1"/>
</dbReference>
<dbReference type="InterPro" id="IPR035965">
    <property type="entry name" value="PAS-like_dom_sf"/>
</dbReference>
<dbReference type="InterPro" id="IPR013655">
    <property type="entry name" value="PAS_fold_3"/>
</dbReference>
<dbReference type="InterPro" id="IPR001633">
    <property type="entry name" value="EAL_dom"/>
</dbReference>
<dbReference type="InterPro" id="IPR043128">
    <property type="entry name" value="Rev_trsase/Diguanyl_cyclase"/>
</dbReference>
<dbReference type="NCBIfam" id="TIGR00229">
    <property type="entry name" value="sensory_box"/>
    <property type="match status" value="2"/>
</dbReference>
<comment type="cofactor">
    <cofactor evidence="1">
        <name>Mg(2+)</name>
        <dbReference type="ChEBI" id="CHEBI:18420"/>
    </cofactor>
</comment>
<organism evidence="6 7">
    <name type="scientific">Granulosicoccus antarcticus IMCC3135</name>
    <dbReference type="NCBI Taxonomy" id="1192854"/>
    <lineage>
        <taxon>Bacteria</taxon>
        <taxon>Pseudomonadati</taxon>
        <taxon>Pseudomonadota</taxon>
        <taxon>Gammaproteobacteria</taxon>
        <taxon>Chromatiales</taxon>
        <taxon>Granulosicoccaceae</taxon>
        <taxon>Granulosicoccus</taxon>
    </lineage>
</organism>
<evidence type="ECO:0000259" key="5">
    <source>
        <dbReference type="PROSITE" id="PS50887"/>
    </source>
</evidence>
<feature type="domain" description="PAS" evidence="2">
    <location>
        <begin position="438"/>
        <end position="511"/>
    </location>
</feature>
<dbReference type="EMBL" id="CP018632">
    <property type="protein sequence ID" value="ASJ70586.1"/>
    <property type="molecule type" value="Genomic_DNA"/>
</dbReference>
<dbReference type="InterPro" id="IPR001610">
    <property type="entry name" value="PAC"/>
</dbReference>
<evidence type="ECO:0000259" key="4">
    <source>
        <dbReference type="PROSITE" id="PS50883"/>
    </source>
</evidence>
<dbReference type="SMART" id="SM00086">
    <property type="entry name" value="PAC"/>
    <property type="match status" value="3"/>
</dbReference>
<dbReference type="GO" id="GO:0052621">
    <property type="term" value="F:diguanylate cyclase activity"/>
    <property type="evidence" value="ECO:0007669"/>
    <property type="project" value="UniProtKB-EC"/>
</dbReference>
<dbReference type="SMART" id="SM00267">
    <property type="entry name" value="GGDEF"/>
    <property type="match status" value="1"/>
</dbReference>
<dbReference type="PROSITE" id="PS50887">
    <property type="entry name" value="GGDEF"/>
    <property type="match status" value="1"/>
</dbReference>
<dbReference type="CDD" id="cd00130">
    <property type="entry name" value="PAS"/>
    <property type="match status" value="3"/>
</dbReference>
<gene>
    <name evidence="6" type="primary">yegE_1</name>
    <name evidence="6" type="ORF">IMCC3135_02360</name>
</gene>
<protein>
    <submittedName>
        <fullName evidence="6">Putative diguanylate cyclase YegE</fullName>
        <ecNumber evidence="6">2.7.7.65</ecNumber>
    </submittedName>
</protein>
<dbReference type="Gene3D" id="3.30.450.20">
    <property type="entry name" value="PAS domain"/>
    <property type="match status" value="3"/>
</dbReference>
<dbReference type="AlphaFoldDB" id="A0A2Z2NH19"/>
<dbReference type="PANTHER" id="PTHR44757">
    <property type="entry name" value="DIGUANYLATE CYCLASE DGCP"/>
    <property type="match status" value="1"/>
</dbReference>
<evidence type="ECO:0000259" key="3">
    <source>
        <dbReference type="PROSITE" id="PS50113"/>
    </source>
</evidence>
<dbReference type="InterPro" id="IPR000160">
    <property type="entry name" value="GGDEF_dom"/>
</dbReference>
<keyword evidence="6" id="KW-0548">Nucleotidyltransferase</keyword>
<dbReference type="OrthoDB" id="9787514at2"/>
<dbReference type="Proteomes" id="UP000250079">
    <property type="component" value="Chromosome"/>
</dbReference>
<dbReference type="CDD" id="cd01948">
    <property type="entry name" value="EAL"/>
    <property type="match status" value="1"/>
</dbReference>
<dbReference type="InterPro" id="IPR052155">
    <property type="entry name" value="Biofilm_reg_signaling"/>
</dbReference>
<evidence type="ECO:0000259" key="2">
    <source>
        <dbReference type="PROSITE" id="PS50112"/>
    </source>
</evidence>
<dbReference type="InterPro" id="IPR035919">
    <property type="entry name" value="EAL_sf"/>
</dbReference>
<dbReference type="Gene3D" id="2.10.70.100">
    <property type="match status" value="2"/>
</dbReference>
<dbReference type="InterPro" id="IPR013767">
    <property type="entry name" value="PAS_fold"/>
</dbReference>
<sequence>MVVLAHPSVRSEADRLESLRSLNVLDSEPEAEFDALVRIAAKICNAPISLISLVDETRHRFKANVGLPHITETPRSLAFCHYAIQQQGILEIGDCLLDKRVAANPLVTGEPGLRFYAGAPLCLSDGARVGSLCVLDKKPGMLTEDQREMLMHLARVASIALESRRAVKELMVSESRFRCLSIDSSQLLQQTSELAKVGGWELDLASNKLTWSEQTCRIHGLPADYEPQIDTAIEFFALKSREKIRLAIERLMHDGTPYDMELQLLRADGRCIWVRVLGDAVKVDGKTVRLRGVIQDIDEHTRQRVALQNAHERITLATDSGEIGIWEWGIRDNRLEWSPQVFRLHGIEPATESPGAEGWMELVHPDDKVRVMDTLLQTLDGTGNLVCDFRIVWKDGSVRHLRSTAHVKRNSVGRAVALLGVNFDVTDMRRLSSELAQQQELLQVTLQSIDEAVITVDTQGQIVWLNPAAESLTGWACHDALGKSQELIYKIVHEKTGLMQESSVSACLREGRRVSRKHDLVLRARGAREYGVEDSASPILDAQGQLLGVVLAVRDVSEQRRLSQLMTHRATVDELTQTFNRSEFEVRLSALIDEVQERPGEHALMFIDLDQFKLVNDTCGHPVGDLLLRQIAGILRQSIRHGDTLARLGGDEFGIILRSCDAQRAGRIAQEICDSMHRSRFSHDSHRFRIGASIGLVPLDDRWGSMAAIMQAADTSCYAAKEAGRNRVHIWFDTDHAMRARRGDAQWAERLEQSLDESRFELYAQRLVTMGSRVAGLNAEVLIRLRDDQGNIILPGAFLPAAERFHLATRVDRWVLQKAIEALVELPDLSGIELLWVNLSGQSVGDREFQRDAIQMLDRAGSDIRQRICLEITETAAVTNIADAAVFIEKLRTLNVRTALDDFGAGVSSFGYLKSLPVDTLKLDGQFISNIINDPLAAAAVRCFVDVAEVVGLTTVAEHVENAEVLARVQSLGVDYVQGFLLHEPEPIGQVLECATISSYASHG</sequence>
<dbReference type="PANTHER" id="PTHR44757:SF4">
    <property type="entry name" value="DIGUANYLATE CYCLASE DGCE-RELATED"/>
    <property type="match status" value="1"/>
</dbReference>
<keyword evidence="6" id="KW-0808">Transferase</keyword>
<feature type="domain" description="GGDEF" evidence="5">
    <location>
        <begin position="600"/>
        <end position="733"/>
    </location>
</feature>
<dbReference type="PROSITE" id="PS50113">
    <property type="entry name" value="PAC"/>
    <property type="match status" value="3"/>
</dbReference>
<dbReference type="PROSITE" id="PS50883">
    <property type="entry name" value="EAL"/>
    <property type="match status" value="1"/>
</dbReference>
<dbReference type="FunFam" id="3.30.70.270:FF:000001">
    <property type="entry name" value="Diguanylate cyclase domain protein"/>
    <property type="match status" value="1"/>
</dbReference>
<feature type="domain" description="PAC" evidence="3">
    <location>
        <begin position="258"/>
        <end position="309"/>
    </location>
</feature>
<dbReference type="SMART" id="SM00052">
    <property type="entry name" value="EAL"/>
    <property type="match status" value="1"/>
</dbReference>
<evidence type="ECO:0000313" key="6">
    <source>
        <dbReference type="EMBL" id="ASJ70586.1"/>
    </source>
</evidence>
<dbReference type="Pfam" id="PF00989">
    <property type="entry name" value="PAS"/>
    <property type="match status" value="1"/>
</dbReference>
<dbReference type="InterPro" id="IPR000014">
    <property type="entry name" value="PAS"/>
</dbReference>
<dbReference type="PROSITE" id="PS50112">
    <property type="entry name" value="PAS"/>
    <property type="match status" value="1"/>
</dbReference>
<dbReference type="SUPFAM" id="SSF55781">
    <property type="entry name" value="GAF domain-like"/>
    <property type="match status" value="1"/>
</dbReference>
<evidence type="ECO:0000256" key="1">
    <source>
        <dbReference type="ARBA" id="ARBA00001946"/>
    </source>
</evidence>
<name>A0A2Z2NH19_9GAMM</name>
<dbReference type="Pfam" id="PF00563">
    <property type="entry name" value="EAL"/>
    <property type="match status" value="1"/>
</dbReference>
<dbReference type="NCBIfam" id="TIGR00254">
    <property type="entry name" value="GGDEF"/>
    <property type="match status" value="1"/>
</dbReference>
<dbReference type="InterPro" id="IPR029787">
    <property type="entry name" value="Nucleotide_cyclase"/>
</dbReference>
<dbReference type="SMART" id="SM00065">
    <property type="entry name" value="GAF"/>
    <property type="match status" value="1"/>
</dbReference>
<dbReference type="Pfam" id="PF01590">
    <property type="entry name" value="GAF"/>
    <property type="match status" value="1"/>
</dbReference>
<accession>A0A2Z2NH19</accession>
<feature type="domain" description="EAL" evidence="4">
    <location>
        <begin position="744"/>
        <end position="999"/>
    </location>
</feature>
<keyword evidence="7" id="KW-1185">Reference proteome</keyword>
<dbReference type="Pfam" id="PF08447">
    <property type="entry name" value="PAS_3"/>
    <property type="match status" value="2"/>
</dbReference>
<dbReference type="EC" id="2.7.7.65" evidence="6"/>
<dbReference type="Gene3D" id="3.20.20.450">
    <property type="entry name" value="EAL domain"/>
    <property type="match status" value="1"/>
</dbReference>
<dbReference type="InterPro" id="IPR029016">
    <property type="entry name" value="GAF-like_dom_sf"/>
</dbReference>
<evidence type="ECO:0000313" key="7">
    <source>
        <dbReference type="Proteomes" id="UP000250079"/>
    </source>
</evidence>
<feature type="domain" description="PAC" evidence="3">
    <location>
        <begin position="516"/>
        <end position="568"/>
    </location>
</feature>
<dbReference type="InterPro" id="IPR000700">
    <property type="entry name" value="PAS-assoc_C"/>
</dbReference>
<proteinExistence type="predicted"/>
<dbReference type="KEGG" id="gai:IMCC3135_02360"/>
<dbReference type="GO" id="GO:0006355">
    <property type="term" value="P:regulation of DNA-templated transcription"/>
    <property type="evidence" value="ECO:0007669"/>
    <property type="project" value="InterPro"/>
</dbReference>
<reference evidence="6 7" key="1">
    <citation type="submission" date="2016-12" db="EMBL/GenBank/DDBJ databases">
        <authorList>
            <person name="Song W.-J."/>
            <person name="Kurnit D.M."/>
        </authorList>
    </citation>
    <scope>NUCLEOTIDE SEQUENCE [LARGE SCALE GENOMIC DNA]</scope>
    <source>
        <strain evidence="6 7">IMCC3135</strain>
    </source>
</reference>
<dbReference type="InterPro" id="IPR003018">
    <property type="entry name" value="GAF"/>
</dbReference>
<dbReference type="Pfam" id="PF00990">
    <property type="entry name" value="GGDEF"/>
    <property type="match status" value="1"/>
</dbReference>
<dbReference type="SUPFAM" id="SSF141868">
    <property type="entry name" value="EAL domain-like"/>
    <property type="match status" value="1"/>
</dbReference>
<dbReference type="Gene3D" id="3.30.70.270">
    <property type="match status" value="1"/>
</dbReference>
<dbReference type="CDD" id="cd01949">
    <property type="entry name" value="GGDEF"/>
    <property type="match status" value="1"/>
</dbReference>
<dbReference type="SUPFAM" id="SSF55785">
    <property type="entry name" value="PYP-like sensor domain (PAS domain)"/>
    <property type="match status" value="3"/>
</dbReference>
<feature type="domain" description="PAC" evidence="3">
    <location>
        <begin position="385"/>
        <end position="437"/>
    </location>
</feature>
<dbReference type="SMART" id="SM00091">
    <property type="entry name" value="PAS"/>
    <property type="match status" value="3"/>
</dbReference>
<dbReference type="Gene3D" id="3.30.450.40">
    <property type="match status" value="1"/>
</dbReference>